<evidence type="ECO:0000256" key="7">
    <source>
        <dbReference type="ARBA" id="ARBA00022692"/>
    </source>
</evidence>
<accession>A0AAD3XJT2</accession>
<dbReference type="PROSITE" id="PS00107">
    <property type="entry name" value="PROTEIN_KINASE_ATP"/>
    <property type="match status" value="1"/>
</dbReference>
<comment type="catalytic activity">
    <reaction evidence="19">
        <text>L-seryl-[protein] + ATP = O-phospho-L-seryl-[protein] + ADP + H(+)</text>
        <dbReference type="Rhea" id="RHEA:17989"/>
        <dbReference type="Rhea" id="RHEA-COMP:9863"/>
        <dbReference type="Rhea" id="RHEA-COMP:11604"/>
        <dbReference type="ChEBI" id="CHEBI:15378"/>
        <dbReference type="ChEBI" id="CHEBI:29999"/>
        <dbReference type="ChEBI" id="CHEBI:30616"/>
        <dbReference type="ChEBI" id="CHEBI:83421"/>
        <dbReference type="ChEBI" id="CHEBI:456216"/>
        <dbReference type="EC" id="2.7.11.1"/>
    </reaction>
</comment>
<keyword evidence="9" id="KW-0430">Lectin</keyword>
<dbReference type="GO" id="GO:0030246">
    <property type="term" value="F:carbohydrate binding"/>
    <property type="evidence" value="ECO:0007669"/>
    <property type="project" value="UniProtKB-KW"/>
</dbReference>
<keyword evidence="16" id="KW-0675">Receptor</keyword>
<proteinExistence type="predicted"/>
<keyword evidence="23" id="KW-1185">Reference proteome</keyword>
<evidence type="ECO:0000256" key="14">
    <source>
        <dbReference type="ARBA" id="ARBA00023136"/>
    </source>
</evidence>
<dbReference type="Gene3D" id="3.30.200.20">
    <property type="entry name" value="Phosphorylase Kinase, domain 1"/>
    <property type="match status" value="1"/>
</dbReference>
<evidence type="ECO:0000256" key="8">
    <source>
        <dbReference type="ARBA" id="ARBA00022729"/>
    </source>
</evidence>
<keyword evidence="5" id="KW-0597">Phosphoprotein</keyword>
<dbReference type="InterPro" id="IPR001245">
    <property type="entry name" value="Ser-Thr/Tyr_kinase_cat_dom"/>
</dbReference>
<dbReference type="PANTHER" id="PTHR47974:SF19">
    <property type="entry name" value="RECEPTOR-LIKE SERINE_THREONINE-PROTEIN KINASE"/>
    <property type="match status" value="1"/>
</dbReference>
<keyword evidence="11" id="KW-0418">Kinase</keyword>
<dbReference type="PANTHER" id="PTHR47974">
    <property type="entry name" value="OS07G0415500 PROTEIN"/>
    <property type="match status" value="1"/>
</dbReference>
<dbReference type="InterPro" id="IPR000719">
    <property type="entry name" value="Prot_kinase_dom"/>
</dbReference>
<evidence type="ECO:0000256" key="17">
    <source>
        <dbReference type="ARBA" id="ARBA00023180"/>
    </source>
</evidence>
<comment type="subcellular location">
    <subcellularLocation>
        <location evidence="1">Cell membrane</location>
        <topology evidence="1">Single-pass type I membrane protein</topology>
    </subcellularLocation>
</comment>
<evidence type="ECO:0000256" key="20">
    <source>
        <dbReference type="PROSITE-ProRule" id="PRU10141"/>
    </source>
</evidence>
<keyword evidence="10 20" id="KW-0547">Nucleotide-binding</keyword>
<keyword evidence="12 20" id="KW-0067">ATP-binding</keyword>
<keyword evidence="7" id="KW-0812">Transmembrane</keyword>
<dbReference type="GO" id="GO:0005886">
    <property type="term" value="C:plasma membrane"/>
    <property type="evidence" value="ECO:0007669"/>
    <property type="project" value="UniProtKB-SubCell"/>
</dbReference>
<dbReference type="InterPro" id="IPR017441">
    <property type="entry name" value="Protein_kinase_ATP_BS"/>
</dbReference>
<evidence type="ECO:0000256" key="1">
    <source>
        <dbReference type="ARBA" id="ARBA00004251"/>
    </source>
</evidence>
<evidence type="ECO:0000259" key="21">
    <source>
        <dbReference type="PROSITE" id="PS50011"/>
    </source>
</evidence>
<comment type="catalytic activity">
    <reaction evidence="18">
        <text>L-threonyl-[protein] + ATP = O-phospho-L-threonyl-[protein] + ADP + H(+)</text>
        <dbReference type="Rhea" id="RHEA:46608"/>
        <dbReference type="Rhea" id="RHEA-COMP:11060"/>
        <dbReference type="Rhea" id="RHEA-COMP:11605"/>
        <dbReference type="ChEBI" id="CHEBI:15378"/>
        <dbReference type="ChEBI" id="CHEBI:30013"/>
        <dbReference type="ChEBI" id="CHEBI:30616"/>
        <dbReference type="ChEBI" id="CHEBI:61977"/>
        <dbReference type="ChEBI" id="CHEBI:456216"/>
        <dbReference type="EC" id="2.7.11.1"/>
    </reaction>
</comment>
<evidence type="ECO:0000256" key="9">
    <source>
        <dbReference type="ARBA" id="ARBA00022734"/>
    </source>
</evidence>
<evidence type="ECO:0000256" key="6">
    <source>
        <dbReference type="ARBA" id="ARBA00022679"/>
    </source>
</evidence>
<feature type="binding site" evidence="20">
    <location>
        <position position="49"/>
    </location>
    <ligand>
        <name>ATP</name>
        <dbReference type="ChEBI" id="CHEBI:30616"/>
    </ligand>
</feature>
<dbReference type="SUPFAM" id="SSF56112">
    <property type="entry name" value="Protein kinase-like (PK-like)"/>
    <property type="match status" value="1"/>
</dbReference>
<evidence type="ECO:0000256" key="11">
    <source>
        <dbReference type="ARBA" id="ARBA00022777"/>
    </source>
</evidence>
<evidence type="ECO:0000313" key="22">
    <source>
        <dbReference type="EMBL" id="GMH07198.1"/>
    </source>
</evidence>
<evidence type="ECO:0000256" key="13">
    <source>
        <dbReference type="ARBA" id="ARBA00022989"/>
    </source>
</evidence>
<organism evidence="22 23">
    <name type="scientific">Nepenthes gracilis</name>
    <name type="common">Slender pitcher plant</name>
    <dbReference type="NCBI Taxonomy" id="150966"/>
    <lineage>
        <taxon>Eukaryota</taxon>
        <taxon>Viridiplantae</taxon>
        <taxon>Streptophyta</taxon>
        <taxon>Embryophyta</taxon>
        <taxon>Tracheophyta</taxon>
        <taxon>Spermatophyta</taxon>
        <taxon>Magnoliopsida</taxon>
        <taxon>eudicotyledons</taxon>
        <taxon>Gunneridae</taxon>
        <taxon>Pentapetalae</taxon>
        <taxon>Caryophyllales</taxon>
        <taxon>Nepenthaceae</taxon>
        <taxon>Nepenthes</taxon>
    </lineage>
</organism>
<keyword evidence="4" id="KW-0723">Serine/threonine-protein kinase</keyword>
<dbReference type="AlphaFoldDB" id="A0AAD3XJT2"/>
<dbReference type="GO" id="GO:0005524">
    <property type="term" value="F:ATP binding"/>
    <property type="evidence" value="ECO:0007669"/>
    <property type="project" value="UniProtKB-UniRule"/>
</dbReference>
<reference evidence="22" key="1">
    <citation type="submission" date="2023-05" db="EMBL/GenBank/DDBJ databases">
        <title>Nepenthes gracilis genome sequencing.</title>
        <authorList>
            <person name="Fukushima K."/>
        </authorList>
    </citation>
    <scope>NUCLEOTIDE SEQUENCE</scope>
    <source>
        <strain evidence="22">SING2019-196</strain>
    </source>
</reference>
<evidence type="ECO:0000256" key="4">
    <source>
        <dbReference type="ARBA" id="ARBA00022527"/>
    </source>
</evidence>
<dbReference type="Pfam" id="PF07714">
    <property type="entry name" value="PK_Tyr_Ser-Thr"/>
    <property type="match status" value="1"/>
</dbReference>
<dbReference type="GO" id="GO:0004674">
    <property type="term" value="F:protein serine/threonine kinase activity"/>
    <property type="evidence" value="ECO:0007669"/>
    <property type="project" value="UniProtKB-KW"/>
</dbReference>
<keyword evidence="3" id="KW-1003">Cell membrane</keyword>
<keyword evidence="6" id="KW-0808">Transferase</keyword>
<keyword evidence="15" id="KW-1015">Disulfide bond</keyword>
<evidence type="ECO:0000256" key="16">
    <source>
        <dbReference type="ARBA" id="ARBA00023170"/>
    </source>
</evidence>
<dbReference type="FunFam" id="3.30.200.20:FF:000370">
    <property type="entry name" value="Receptor-like protein kinase 4"/>
    <property type="match status" value="1"/>
</dbReference>
<comment type="caution">
    <text evidence="22">The sequence shown here is derived from an EMBL/GenBank/DDBJ whole genome shotgun (WGS) entry which is preliminary data.</text>
</comment>
<dbReference type="InterPro" id="IPR011009">
    <property type="entry name" value="Kinase-like_dom_sf"/>
</dbReference>
<keyword evidence="8" id="KW-0732">Signal</keyword>
<evidence type="ECO:0000256" key="18">
    <source>
        <dbReference type="ARBA" id="ARBA00047899"/>
    </source>
</evidence>
<evidence type="ECO:0000256" key="2">
    <source>
        <dbReference type="ARBA" id="ARBA00012513"/>
    </source>
</evidence>
<dbReference type="EC" id="2.7.11.1" evidence="2"/>
<dbReference type="EMBL" id="BSYO01000007">
    <property type="protein sequence ID" value="GMH07198.1"/>
    <property type="molecule type" value="Genomic_DNA"/>
</dbReference>
<dbReference type="Proteomes" id="UP001279734">
    <property type="component" value="Unassembled WGS sequence"/>
</dbReference>
<keyword evidence="13" id="KW-1133">Transmembrane helix</keyword>
<evidence type="ECO:0000256" key="5">
    <source>
        <dbReference type="ARBA" id="ARBA00022553"/>
    </source>
</evidence>
<evidence type="ECO:0000256" key="15">
    <source>
        <dbReference type="ARBA" id="ARBA00023157"/>
    </source>
</evidence>
<keyword evidence="17" id="KW-0325">Glycoprotein</keyword>
<sequence>MTDGSTLMVFGYKDLQKATKNFSNRLGGGGFGSVFTGALPDSSAIAVKKLESISQGDKQFRTEVSTIGIIQHVNLIRLRGFCSEGMRKLLVYDYMPNGSLDKHLFGGAAYSKVLD</sequence>
<keyword evidence="14" id="KW-0472">Membrane</keyword>
<evidence type="ECO:0000256" key="3">
    <source>
        <dbReference type="ARBA" id="ARBA00022475"/>
    </source>
</evidence>
<evidence type="ECO:0000256" key="12">
    <source>
        <dbReference type="ARBA" id="ARBA00022840"/>
    </source>
</evidence>
<evidence type="ECO:0000313" key="23">
    <source>
        <dbReference type="Proteomes" id="UP001279734"/>
    </source>
</evidence>
<evidence type="ECO:0000256" key="19">
    <source>
        <dbReference type="ARBA" id="ARBA00048679"/>
    </source>
</evidence>
<gene>
    <name evidence="22" type="ORF">Nepgr_009038</name>
</gene>
<protein>
    <recommendedName>
        <fullName evidence="2">non-specific serine/threonine protein kinase</fullName>
        <ecNumber evidence="2">2.7.11.1</ecNumber>
    </recommendedName>
</protein>
<evidence type="ECO:0000256" key="10">
    <source>
        <dbReference type="ARBA" id="ARBA00022741"/>
    </source>
</evidence>
<name>A0AAD3XJT2_NEPGR</name>
<dbReference type="PROSITE" id="PS50011">
    <property type="entry name" value="PROTEIN_KINASE_DOM"/>
    <property type="match status" value="1"/>
</dbReference>
<feature type="domain" description="Protein kinase" evidence="21">
    <location>
        <begin position="20"/>
        <end position="115"/>
    </location>
</feature>